<dbReference type="RefSeq" id="WP_311555090.1">
    <property type="nucleotide sequence ID" value="NZ_JAVREJ010000003.1"/>
</dbReference>
<keyword evidence="2" id="KW-1185">Reference proteome</keyword>
<gene>
    <name evidence="1" type="ORF">RM445_06190</name>
</gene>
<comment type="caution">
    <text evidence="1">The sequence shown here is derived from an EMBL/GenBank/DDBJ whole genome shotgun (WGS) entry which is preliminary data.</text>
</comment>
<reference evidence="2" key="1">
    <citation type="submission" date="2023-07" db="EMBL/GenBank/DDBJ databases">
        <title>30 novel species of actinomycetes from the DSMZ collection.</title>
        <authorList>
            <person name="Nouioui I."/>
        </authorList>
    </citation>
    <scope>NUCLEOTIDE SEQUENCE [LARGE SCALE GENOMIC DNA]</scope>
    <source>
        <strain evidence="2">DSM 45834</strain>
    </source>
</reference>
<dbReference type="EMBL" id="JAVREJ010000003">
    <property type="protein sequence ID" value="MDT0349112.1"/>
    <property type="molecule type" value="Genomic_DNA"/>
</dbReference>
<evidence type="ECO:0000313" key="1">
    <source>
        <dbReference type="EMBL" id="MDT0349112.1"/>
    </source>
</evidence>
<protein>
    <submittedName>
        <fullName evidence="1">DUF4242 domain-containing protein</fullName>
    </submittedName>
</protein>
<organism evidence="1 2">
    <name type="scientific">Pseudonocardia charpentierae</name>
    <dbReference type="NCBI Taxonomy" id="3075545"/>
    <lineage>
        <taxon>Bacteria</taxon>
        <taxon>Bacillati</taxon>
        <taxon>Actinomycetota</taxon>
        <taxon>Actinomycetes</taxon>
        <taxon>Pseudonocardiales</taxon>
        <taxon>Pseudonocardiaceae</taxon>
        <taxon>Pseudonocardia</taxon>
    </lineage>
</organism>
<proteinExistence type="predicted"/>
<accession>A0ABU2N5B2</accession>
<name>A0ABU2N5B2_9PSEU</name>
<evidence type="ECO:0000313" key="2">
    <source>
        <dbReference type="Proteomes" id="UP001183202"/>
    </source>
</evidence>
<dbReference type="Proteomes" id="UP001183202">
    <property type="component" value="Unassembled WGS sequence"/>
</dbReference>
<dbReference type="Gene3D" id="3.30.70.3090">
    <property type="entry name" value="ORF SCO4226, nickel-binding ferredoxin-like monomer"/>
    <property type="match status" value="1"/>
</dbReference>
<dbReference type="InterPro" id="IPR025336">
    <property type="entry name" value="SCO4226-like"/>
</dbReference>
<dbReference type="Pfam" id="PF14026">
    <property type="entry name" value="SCO4226-like"/>
    <property type="match status" value="1"/>
</dbReference>
<dbReference type="InterPro" id="IPR042557">
    <property type="entry name" value="SCO4226"/>
</dbReference>
<sequence length="81" mass="9157">MAKFMDFHDGLKLSSDDIEQLRTQTRAGTTDEFGVRQLELYHNPEGKVYCLLEGPDEEAVRKHHAALDVPCGEVNKVETLL</sequence>